<dbReference type="InterPro" id="IPR011009">
    <property type="entry name" value="Kinase-like_dom_sf"/>
</dbReference>
<dbReference type="SUPFAM" id="SSF56112">
    <property type="entry name" value="Protein kinase-like (PK-like)"/>
    <property type="match status" value="1"/>
</dbReference>
<sequence length="200" mass="21457">MAPEMATMGGIQCSTKGDVYSFGILLYSTWSRSKPYGDQGMNPFQLMTAVVNGLRPVIPINCPPGLARLMRACWDANPDLRPSFPEVNLLLKDQYLLSMIDDEDYSYSTPAVDRSAYPASRSSSSPPERRSSRDEMLFAPNSQRNMNYGTYYDDTIGGGGAAAAEGEGNGEEETDALLGSDADAGDDDGSASSAHASSPR</sequence>
<evidence type="ECO:0000256" key="1">
    <source>
        <dbReference type="SAM" id="MobiDB-lite"/>
    </source>
</evidence>
<accession>K3W7R9</accession>
<dbReference type="InterPro" id="IPR001245">
    <property type="entry name" value="Ser-Thr/Tyr_kinase_cat_dom"/>
</dbReference>
<dbReference type="AlphaFoldDB" id="K3W7R9"/>
<dbReference type="Proteomes" id="UP000019132">
    <property type="component" value="Unassembled WGS sequence"/>
</dbReference>
<evidence type="ECO:0000259" key="2">
    <source>
        <dbReference type="PROSITE" id="PS50011"/>
    </source>
</evidence>
<dbReference type="InterPro" id="IPR051681">
    <property type="entry name" value="Ser/Thr_Kinases-Pseudokinases"/>
</dbReference>
<reference evidence="3" key="3">
    <citation type="submission" date="2015-02" db="UniProtKB">
        <authorList>
            <consortium name="EnsemblProtists"/>
        </authorList>
    </citation>
    <scope>IDENTIFICATION</scope>
    <source>
        <strain evidence="3">DAOM BR144</strain>
    </source>
</reference>
<dbReference type="GO" id="GO:0005524">
    <property type="term" value="F:ATP binding"/>
    <property type="evidence" value="ECO:0007669"/>
    <property type="project" value="InterPro"/>
</dbReference>
<evidence type="ECO:0000313" key="3">
    <source>
        <dbReference type="EnsemblProtists" id="PYU1_T001010"/>
    </source>
</evidence>
<dbReference type="EMBL" id="GL376620">
    <property type="status" value="NOT_ANNOTATED_CDS"/>
    <property type="molecule type" value="Genomic_DNA"/>
</dbReference>
<feature type="compositionally biased region" description="Basic and acidic residues" evidence="1">
    <location>
        <begin position="127"/>
        <end position="136"/>
    </location>
</feature>
<dbReference type="VEuPathDB" id="FungiDB:PYU1_G001010"/>
<name>K3W7R9_GLOUD</name>
<protein>
    <recommendedName>
        <fullName evidence="2">Protein kinase domain-containing protein</fullName>
    </recommendedName>
</protein>
<feature type="compositionally biased region" description="Low complexity" evidence="1">
    <location>
        <begin position="190"/>
        <end position="200"/>
    </location>
</feature>
<dbReference type="GO" id="GO:0004674">
    <property type="term" value="F:protein serine/threonine kinase activity"/>
    <property type="evidence" value="ECO:0007669"/>
    <property type="project" value="TreeGrafter"/>
</dbReference>
<feature type="region of interest" description="Disordered" evidence="1">
    <location>
        <begin position="110"/>
        <end position="200"/>
    </location>
</feature>
<dbReference type="PROSITE" id="PS50011">
    <property type="entry name" value="PROTEIN_KINASE_DOM"/>
    <property type="match status" value="1"/>
</dbReference>
<feature type="domain" description="Protein kinase" evidence="2">
    <location>
        <begin position="1"/>
        <end position="96"/>
    </location>
</feature>
<feature type="compositionally biased region" description="Low complexity" evidence="1">
    <location>
        <begin position="114"/>
        <end position="126"/>
    </location>
</feature>
<organism evidence="3 4">
    <name type="scientific">Globisporangium ultimum (strain ATCC 200006 / CBS 805.95 / DAOM BR144)</name>
    <name type="common">Pythium ultimum</name>
    <dbReference type="NCBI Taxonomy" id="431595"/>
    <lineage>
        <taxon>Eukaryota</taxon>
        <taxon>Sar</taxon>
        <taxon>Stramenopiles</taxon>
        <taxon>Oomycota</taxon>
        <taxon>Peronosporomycetes</taxon>
        <taxon>Pythiales</taxon>
        <taxon>Pythiaceae</taxon>
        <taxon>Globisporangium</taxon>
    </lineage>
</organism>
<reference evidence="4" key="1">
    <citation type="journal article" date="2010" name="Genome Biol.">
        <title>Genome sequence of the necrotrophic plant pathogen Pythium ultimum reveals original pathogenicity mechanisms and effector repertoire.</title>
        <authorList>
            <person name="Levesque C.A."/>
            <person name="Brouwer H."/>
            <person name="Cano L."/>
            <person name="Hamilton J.P."/>
            <person name="Holt C."/>
            <person name="Huitema E."/>
            <person name="Raffaele S."/>
            <person name="Robideau G.P."/>
            <person name="Thines M."/>
            <person name="Win J."/>
            <person name="Zerillo M.M."/>
            <person name="Beakes G.W."/>
            <person name="Boore J.L."/>
            <person name="Busam D."/>
            <person name="Dumas B."/>
            <person name="Ferriera S."/>
            <person name="Fuerstenberg S.I."/>
            <person name="Gachon C.M."/>
            <person name="Gaulin E."/>
            <person name="Govers F."/>
            <person name="Grenville-Briggs L."/>
            <person name="Horner N."/>
            <person name="Hostetler J."/>
            <person name="Jiang R.H."/>
            <person name="Johnson J."/>
            <person name="Krajaejun T."/>
            <person name="Lin H."/>
            <person name="Meijer H.J."/>
            <person name="Moore B."/>
            <person name="Morris P."/>
            <person name="Phuntmart V."/>
            <person name="Puiu D."/>
            <person name="Shetty J."/>
            <person name="Stajich J.E."/>
            <person name="Tripathy S."/>
            <person name="Wawra S."/>
            <person name="van West P."/>
            <person name="Whitty B.R."/>
            <person name="Coutinho P.M."/>
            <person name="Henrissat B."/>
            <person name="Martin F."/>
            <person name="Thomas P.D."/>
            <person name="Tyler B.M."/>
            <person name="De Vries R.P."/>
            <person name="Kamoun S."/>
            <person name="Yandell M."/>
            <person name="Tisserat N."/>
            <person name="Buell C.R."/>
        </authorList>
    </citation>
    <scope>NUCLEOTIDE SEQUENCE</scope>
    <source>
        <strain evidence="4">DAOM:BR144</strain>
    </source>
</reference>
<dbReference type="InParanoid" id="K3W7R9"/>
<proteinExistence type="predicted"/>
<reference evidence="4" key="2">
    <citation type="submission" date="2010-04" db="EMBL/GenBank/DDBJ databases">
        <authorList>
            <person name="Buell R."/>
            <person name="Hamilton J."/>
            <person name="Hostetler J."/>
        </authorList>
    </citation>
    <scope>NUCLEOTIDE SEQUENCE [LARGE SCALE GENOMIC DNA]</scope>
    <source>
        <strain evidence="4">DAOM:BR144</strain>
    </source>
</reference>
<dbReference type="eggNOG" id="KOG0192">
    <property type="taxonomic scope" value="Eukaryota"/>
</dbReference>
<dbReference type="Gene3D" id="1.10.510.10">
    <property type="entry name" value="Transferase(Phosphotransferase) domain 1"/>
    <property type="match status" value="1"/>
</dbReference>
<dbReference type="HOGENOM" id="CLU_118339_0_0_1"/>
<dbReference type="Pfam" id="PF07714">
    <property type="entry name" value="PK_Tyr_Ser-Thr"/>
    <property type="match status" value="1"/>
</dbReference>
<dbReference type="InterPro" id="IPR000719">
    <property type="entry name" value="Prot_kinase_dom"/>
</dbReference>
<dbReference type="PANTHER" id="PTHR44329">
    <property type="entry name" value="SERINE/THREONINE-PROTEIN KINASE TNNI3K-RELATED"/>
    <property type="match status" value="1"/>
</dbReference>
<keyword evidence="4" id="KW-1185">Reference proteome</keyword>
<dbReference type="EnsemblProtists" id="PYU1_T001010">
    <property type="protein sequence ID" value="PYU1_T001010"/>
    <property type="gene ID" value="PYU1_G001010"/>
</dbReference>
<dbReference type="STRING" id="431595.K3W7R9"/>
<evidence type="ECO:0000313" key="4">
    <source>
        <dbReference type="Proteomes" id="UP000019132"/>
    </source>
</evidence>